<dbReference type="Pfam" id="PF02752">
    <property type="entry name" value="Arrestin_C"/>
    <property type="match status" value="1"/>
</dbReference>
<feature type="region of interest" description="Disordered" evidence="1">
    <location>
        <begin position="21"/>
        <end position="72"/>
    </location>
</feature>
<evidence type="ECO:0000313" key="3">
    <source>
        <dbReference type="EMBL" id="PWW79575.1"/>
    </source>
</evidence>
<dbReference type="GO" id="GO:0031625">
    <property type="term" value="F:ubiquitin protein ligase binding"/>
    <property type="evidence" value="ECO:0007669"/>
    <property type="project" value="TreeGrafter"/>
</dbReference>
<organism evidence="3 4">
    <name type="scientific">Tuber magnatum</name>
    <name type="common">white Piedmont truffle</name>
    <dbReference type="NCBI Taxonomy" id="42249"/>
    <lineage>
        <taxon>Eukaryota</taxon>
        <taxon>Fungi</taxon>
        <taxon>Dikarya</taxon>
        <taxon>Ascomycota</taxon>
        <taxon>Pezizomycotina</taxon>
        <taxon>Pezizomycetes</taxon>
        <taxon>Pezizales</taxon>
        <taxon>Tuberaceae</taxon>
        <taxon>Tuber</taxon>
    </lineage>
</organism>
<dbReference type="OrthoDB" id="2238745at2759"/>
<protein>
    <recommendedName>
        <fullName evidence="2">Arrestin C-terminal-like domain-containing protein</fullName>
    </recommendedName>
</protein>
<dbReference type="GO" id="GO:0030674">
    <property type="term" value="F:protein-macromolecule adaptor activity"/>
    <property type="evidence" value="ECO:0007669"/>
    <property type="project" value="TreeGrafter"/>
</dbReference>
<dbReference type="PANTHER" id="PTHR11188">
    <property type="entry name" value="ARRESTIN DOMAIN CONTAINING PROTEIN"/>
    <property type="match status" value="1"/>
</dbReference>
<dbReference type="PANTHER" id="PTHR11188:SF174">
    <property type="entry name" value="ARRESTIN-RELATED TRAFFICKING ADAPTER 10-RELATED"/>
    <property type="match status" value="1"/>
</dbReference>
<gene>
    <name evidence="3" type="ORF">C7212DRAFT_341848</name>
</gene>
<dbReference type="STRING" id="42249.A0A317SYR1"/>
<dbReference type="SMART" id="SM01017">
    <property type="entry name" value="Arrestin_C"/>
    <property type="match status" value="1"/>
</dbReference>
<dbReference type="InterPro" id="IPR011022">
    <property type="entry name" value="Arrestin_C-like"/>
</dbReference>
<dbReference type="Gene3D" id="2.60.40.640">
    <property type="match status" value="1"/>
</dbReference>
<feature type="compositionally biased region" description="Basic residues" evidence="1">
    <location>
        <begin position="41"/>
        <end position="54"/>
    </location>
</feature>
<evidence type="ECO:0000259" key="2">
    <source>
        <dbReference type="SMART" id="SM01017"/>
    </source>
</evidence>
<name>A0A317SYR1_9PEZI</name>
<feature type="compositionally biased region" description="Acidic residues" evidence="1">
    <location>
        <begin position="765"/>
        <end position="776"/>
    </location>
</feature>
<keyword evidence="4" id="KW-1185">Reference proteome</keyword>
<dbReference type="InterPro" id="IPR014752">
    <property type="entry name" value="Arrestin-like_C"/>
</dbReference>
<dbReference type="GO" id="GO:0005829">
    <property type="term" value="C:cytosol"/>
    <property type="evidence" value="ECO:0007669"/>
    <property type="project" value="TreeGrafter"/>
</dbReference>
<feature type="region of interest" description="Disordered" evidence="1">
    <location>
        <begin position="133"/>
        <end position="159"/>
    </location>
</feature>
<proteinExistence type="predicted"/>
<feature type="region of interest" description="Disordered" evidence="1">
    <location>
        <begin position="757"/>
        <end position="813"/>
    </location>
</feature>
<dbReference type="InterPro" id="IPR050357">
    <property type="entry name" value="Arrestin_domain-protein"/>
</dbReference>
<feature type="compositionally biased region" description="Polar residues" evidence="1">
    <location>
        <begin position="21"/>
        <end position="38"/>
    </location>
</feature>
<feature type="domain" description="Arrestin C-terminal-like" evidence="2">
    <location>
        <begin position="455"/>
        <end position="649"/>
    </location>
</feature>
<feature type="compositionally biased region" description="Polar residues" evidence="1">
    <location>
        <begin position="59"/>
        <end position="72"/>
    </location>
</feature>
<dbReference type="GO" id="GO:0070086">
    <property type="term" value="P:ubiquitin-dependent endocytosis"/>
    <property type="evidence" value="ECO:0007669"/>
    <property type="project" value="TreeGrafter"/>
</dbReference>
<evidence type="ECO:0000256" key="1">
    <source>
        <dbReference type="SAM" id="MobiDB-lite"/>
    </source>
</evidence>
<accession>A0A317SYR1</accession>
<sequence length="813" mass="88075">MMTSAAPAQAVHAVQRPALTNCSHQCPPVTTTTAPTQLSNRRNRSRSANCRRNRFFTPATPSLQSSTYSSPESIARRIQRSPSAVAKRLFASAVASPATFYSRRISPRPPASPPMPAGMERPIGGGNSGIPSHHVRNSSAPVRPTSAILTPAPPRNCEGGRGNGLQNVNGDIEPLTSEKPQASTSGGVVTMTIQLAEPMLFLQGFDQSDHSNRTPAMLRGSLLLRISKPTKIKAVNLTFRGRARTEWPEGIATLIPGFKRLLKPLLSYTPGIPPKKSDYFEEKEIMHHTWPFFNAQFATAELGHGADSCRLHKSSSDSTSSITSAIGHLARSASPIGISPALGGCSTDRRLSLQLAQSRSFSKGESPNGVSVAQRGYRVFQPGDYVYNFELPIESCLPETIDVDLGTVKYELEGTIERPGAFRPNLVGKRDVILIRCPAETSLECSEPIAISRTWEDQLHYDIVISGKSFPLGSAIPIAFKLTPLAKVRCHRIKIFITENIGYSCRNKKVHRLDPTRKVQLFEKRADGPPTSAFAGSSARILAGGGFSGEQVAGGRDLDGSNGSDSLLGDLTGQDNVGPTEMELAVQLPGCNAKEKDRIHFDTTYQNIQVHHWIKIVMRLSKADPDDPGRRRHFEISIDSPLHILSCRAAGANTALPAYNSPNPEVASSGARCSCPPLTRRNSPRDGTPTLAVDTQVGHLSSGQPEPPNGVARPLHLIRYPSHNPPPFDYDVAPPPLITPPPKYESVVLGEEGLADYFQRPPDETGGDDDTDDELVTGDHGRLMPPLTPGGRIARSMDERRTWEPLGISNQAQ</sequence>
<reference evidence="3 4" key="1">
    <citation type="submission" date="2018-03" db="EMBL/GenBank/DDBJ databases">
        <title>Genomes of Pezizomycetes fungi and the evolution of truffles.</title>
        <authorList>
            <person name="Murat C."/>
            <person name="Payen T."/>
            <person name="Noel B."/>
            <person name="Kuo A."/>
            <person name="Martin F.M."/>
        </authorList>
    </citation>
    <scope>NUCLEOTIDE SEQUENCE [LARGE SCALE GENOMIC DNA]</scope>
    <source>
        <strain evidence="3">091103-1</strain>
    </source>
</reference>
<dbReference type="EMBL" id="PYWC01000007">
    <property type="protein sequence ID" value="PWW79575.1"/>
    <property type="molecule type" value="Genomic_DNA"/>
</dbReference>
<comment type="caution">
    <text evidence="3">The sequence shown here is derived from an EMBL/GenBank/DDBJ whole genome shotgun (WGS) entry which is preliminary data.</text>
</comment>
<dbReference type="Proteomes" id="UP000246991">
    <property type="component" value="Unassembled WGS sequence"/>
</dbReference>
<dbReference type="AlphaFoldDB" id="A0A317SYR1"/>
<evidence type="ECO:0000313" key="4">
    <source>
        <dbReference type="Proteomes" id="UP000246991"/>
    </source>
</evidence>